<sequence>MVSQLLAGMKKLRGLQPTHRKRTLSHKDLMSIIYYLPITPNHDDCLFIVMLLTGFFGLLRLGELTFPDNIQKCSFKKLTMCHSLHIETSHFSFTLPFHKTDRFYAGNTVMIEALPDSPVDPLHHMLSYLACCDMSFPLLPTLWITQLGLPPIYSWFISCLQNLLGDDMAGHSYAPGVQPLLPLLGFLTILSHQWAGGIQTLGECIFTNIPFYYKH</sequence>
<accession>A0A0C9V0D0</accession>
<dbReference type="EMBL" id="KN837143">
    <property type="protein sequence ID" value="KIJ40554.1"/>
    <property type="molecule type" value="Genomic_DNA"/>
</dbReference>
<dbReference type="OrthoDB" id="5598396at2759"/>
<proteinExistence type="predicted"/>
<evidence type="ECO:0000313" key="1">
    <source>
        <dbReference type="EMBL" id="KIJ40554.1"/>
    </source>
</evidence>
<evidence type="ECO:0000313" key="2">
    <source>
        <dbReference type="Proteomes" id="UP000054279"/>
    </source>
</evidence>
<keyword evidence="2" id="KW-1185">Reference proteome</keyword>
<organism evidence="1 2">
    <name type="scientific">Sphaerobolus stellatus (strain SS14)</name>
    <dbReference type="NCBI Taxonomy" id="990650"/>
    <lineage>
        <taxon>Eukaryota</taxon>
        <taxon>Fungi</taxon>
        <taxon>Dikarya</taxon>
        <taxon>Basidiomycota</taxon>
        <taxon>Agaricomycotina</taxon>
        <taxon>Agaricomycetes</taxon>
        <taxon>Phallomycetidae</taxon>
        <taxon>Geastrales</taxon>
        <taxon>Sphaerobolaceae</taxon>
        <taxon>Sphaerobolus</taxon>
    </lineage>
</organism>
<dbReference type="HOGENOM" id="CLU_111690_0_0_1"/>
<reference evidence="1 2" key="1">
    <citation type="submission" date="2014-06" db="EMBL/GenBank/DDBJ databases">
        <title>Evolutionary Origins and Diversification of the Mycorrhizal Mutualists.</title>
        <authorList>
            <consortium name="DOE Joint Genome Institute"/>
            <consortium name="Mycorrhizal Genomics Consortium"/>
            <person name="Kohler A."/>
            <person name="Kuo A."/>
            <person name="Nagy L.G."/>
            <person name="Floudas D."/>
            <person name="Copeland A."/>
            <person name="Barry K.W."/>
            <person name="Cichocki N."/>
            <person name="Veneault-Fourrey C."/>
            <person name="LaButti K."/>
            <person name="Lindquist E.A."/>
            <person name="Lipzen A."/>
            <person name="Lundell T."/>
            <person name="Morin E."/>
            <person name="Murat C."/>
            <person name="Riley R."/>
            <person name="Ohm R."/>
            <person name="Sun H."/>
            <person name="Tunlid A."/>
            <person name="Henrissat B."/>
            <person name="Grigoriev I.V."/>
            <person name="Hibbett D.S."/>
            <person name="Martin F."/>
        </authorList>
    </citation>
    <scope>NUCLEOTIDE SEQUENCE [LARGE SCALE GENOMIC DNA]</scope>
    <source>
        <strain evidence="1 2">SS14</strain>
    </source>
</reference>
<name>A0A0C9V0D0_SPHS4</name>
<dbReference type="Proteomes" id="UP000054279">
    <property type="component" value="Unassembled WGS sequence"/>
</dbReference>
<dbReference type="AlphaFoldDB" id="A0A0C9V0D0"/>
<protein>
    <submittedName>
        <fullName evidence="1">Unplaced genomic scaffold SPHSTscaffold_68, whole genome shotgun sequence</fullName>
    </submittedName>
</protein>
<gene>
    <name evidence="1" type="ORF">M422DRAFT_256525</name>
</gene>